<proteinExistence type="predicted"/>
<feature type="region of interest" description="Disordered" evidence="1">
    <location>
        <begin position="1"/>
        <end position="22"/>
    </location>
</feature>
<dbReference type="EMBL" id="PDCK01000045">
    <property type="protein sequence ID" value="PRQ17298.1"/>
    <property type="molecule type" value="Genomic_DNA"/>
</dbReference>
<comment type="caution">
    <text evidence="2">The sequence shown here is derived from an EMBL/GenBank/DDBJ whole genome shotgun (WGS) entry which is preliminary data.</text>
</comment>
<feature type="compositionally biased region" description="Polar residues" evidence="1">
    <location>
        <begin position="9"/>
        <end position="22"/>
    </location>
</feature>
<dbReference type="Gramene" id="PRQ17298">
    <property type="protein sequence ID" value="PRQ17298"/>
    <property type="gene ID" value="RchiOBHm_Chr7g0193441"/>
</dbReference>
<dbReference type="AlphaFoldDB" id="A0A2P6P5U0"/>
<feature type="compositionally biased region" description="Basic and acidic residues" evidence="1">
    <location>
        <begin position="52"/>
        <end position="65"/>
    </location>
</feature>
<keyword evidence="3" id="KW-1185">Reference proteome</keyword>
<feature type="region of interest" description="Disordered" evidence="1">
    <location>
        <begin position="35"/>
        <end position="66"/>
    </location>
</feature>
<evidence type="ECO:0000313" key="3">
    <source>
        <dbReference type="Proteomes" id="UP000238479"/>
    </source>
</evidence>
<protein>
    <submittedName>
        <fullName evidence="2">Uncharacterized protein</fullName>
    </submittedName>
</protein>
<evidence type="ECO:0000256" key="1">
    <source>
        <dbReference type="SAM" id="MobiDB-lite"/>
    </source>
</evidence>
<reference evidence="2 3" key="1">
    <citation type="journal article" date="2018" name="Nat. Genet.">
        <title>The Rosa genome provides new insights in the design of modern roses.</title>
        <authorList>
            <person name="Bendahmane M."/>
        </authorList>
    </citation>
    <scope>NUCLEOTIDE SEQUENCE [LARGE SCALE GENOMIC DNA]</scope>
    <source>
        <strain evidence="3">cv. Old Blush</strain>
    </source>
</reference>
<dbReference type="Proteomes" id="UP000238479">
    <property type="component" value="Chromosome 7"/>
</dbReference>
<evidence type="ECO:0000313" key="2">
    <source>
        <dbReference type="EMBL" id="PRQ17298.1"/>
    </source>
</evidence>
<gene>
    <name evidence="2" type="ORF">RchiOBHm_Chr7g0193441</name>
</gene>
<organism evidence="2 3">
    <name type="scientific">Rosa chinensis</name>
    <name type="common">China rose</name>
    <dbReference type="NCBI Taxonomy" id="74649"/>
    <lineage>
        <taxon>Eukaryota</taxon>
        <taxon>Viridiplantae</taxon>
        <taxon>Streptophyta</taxon>
        <taxon>Embryophyta</taxon>
        <taxon>Tracheophyta</taxon>
        <taxon>Spermatophyta</taxon>
        <taxon>Magnoliopsida</taxon>
        <taxon>eudicotyledons</taxon>
        <taxon>Gunneridae</taxon>
        <taxon>Pentapetalae</taxon>
        <taxon>rosids</taxon>
        <taxon>fabids</taxon>
        <taxon>Rosales</taxon>
        <taxon>Rosaceae</taxon>
        <taxon>Rosoideae</taxon>
        <taxon>Rosoideae incertae sedis</taxon>
        <taxon>Rosa</taxon>
    </lineage>
</organism>
<sequence>MMEDMIFTAPSSSSSPCLKTQNFATREWRRKMERKWRDKEDEMDEGICGKMKTKENGEEMVRQGDEMDEGMCLGKWKGNGETKKMRWMKEFVGKWRGNGETRRWNG</sequence>
<name>A0A2P6P5U0_ROSCH</name>
<accession>A0A2P6P5U0</accession>